<feature type="domain" description="Enoyl reductase (ER)" evidence="1">
    <location>
        <begin position="16"/>
        <end position="309"/>
    </location>
</feature>
<dbReference type="InterPro" id="IPR020843">
    <property type="entry name" value="ER"/>
</dbReference>
<organism evidence="2 3">
    <name type="scientific">Pseudonocardia thermophila</name>
    <dbReference type="NCBI Taxonomy" id="1848"/>
    <lineage>
        <taxon>Bacteria</taxon>
        <taxon>Bacillati</taxon>
        <taxon>Actinomycetota</taxon>
        <taxon>Actinomycetes</taxon>
        <taxon>Pseudonocardiales</taxon>
        <taxon>Pseudonocardiaceae</taxon>
        <taxon>Pseudonocardia</taxon>
    </lineage>
</organism>
<evidence type="ECO:0000259" key="1">
    <source>
        <dbReference type="SMART" id="SM00829"/>
    </source>
</evidence>
<dbReference type="GO" id="GO:0008270">
    <property type="term" value="F:zinc ion binding"/>
    <property type="evidence" value="ECO:0007669"/>
    <property type="project" value="InterPro"/>
</dbReference>
<dbReference type="SUPFAM" id="SSF50129">
    <property type="entry name" value="GroES-like"/>
    <property type="match status" value="1"/>
</dbReference>
<dbReference type="Pfam" id="PF08240">
    <property type="entry name" value="ADH_N"/>
    <property type="match status" value="1"/>
</dbReference>
<dbReference type="InterPro" id="IPR011032">
    <property type="entry name" value="GroES-like_sf"/>
</dbReference>
<gene>
    <name evidence="2" type="ORF">SAMN05443637_103276</name>
</gene>
<dbReference type="Gene3D" id="3.90.180.10">
    <property type="entry name" value="Medium-chain alcohol dehydrogenases, catalytic domain"/>
    <property type="match status" value="1"/>
</dbReference>
<dbReference type="RefSeq" id="WP_073455793.1">
    <property type="nucleotide sequence ID" value="NZ_CALGVN010000032.1"/>
</dbReference>
<evidence type="ECO:0000313" key="3">
    <source>
        <dbReference type="Proteomes" id="UP000184363"/>
    </source>
</evidence>
<proteinExistence type="predicted"/>
<dbReference type="PANTHER" id="PTHR44013">
    <property type="entry name" value="ZINC-TYPE ALCOHOL DEHYDROGENASE-LIKE PROTEIN C16A3.02C"/>
    <property type="match status" value="1"/>
</dbReference>
<name>A0A1M6QEH1_PSETH</name>
<reference evidence="2 3" key="1">
    <citation type="submission" date="2016-11" db="EMBL/GenBank/DDBJ databases">
        <authorList>
            <person name="Jaros S."/>
            <person name="Januszkiewicz K."/>
            <person name="Wedrychowicz H."/>
        </authorList>
    </citation>
    <scope>NUCLEOTIDE SEQUENCE [LARGE SCALE GENOMIC DNA]</scope>
    <source>
        <strain evidence="2 3">DSM 43832</strain>
    </source>
</reference>
<dbReference type="Proteomes" id="UP000184363">
    <property type="component" value="Unassembled WGS sequence"/>
</dbReference>
<dbReference type="PROSITE" id="PS01162">
    <property type="entry name" value="QOR_ZETA_CRYSTAL"/>
    <property type="match status" value="1"/>
</dbReference>
<keyword evidence="3" id="KW-1185">Reference proteome</keyword>
<dbReference type="InterPro" id="IPR036291">
    <property type="entry name" value="NAD(P)-bd_dom_sf"/>
</dbReference>
<dbReference type="InterPro" id="IPR002364">
    <property type="entry name" value="Quin_OxRdtase/zeta-crystal_CS"/>
</dbReference>
<dbReference type="SUPFAM" id="SSF51735">
    <property type="entry name" value="NAD(P)-binding Rossmann-fold domains"/>
    <property type="match status" value="1"/>
</dbReference>
<dbReference type="InterPro" id="IPR013154">
    <property type="entry name" value="ADH-like_N"/>
</dbReference>
<dbReference type="STRING" id="1848.SAMN05443637_103276"/>
<dbReference type="InterPro" id="IPR052733">
    <property type="entry name" value="Chloroplast_QOR"/>
</dbReference>
<protein>
    <submittedName>
        <fullName evidence="2">NADPH:quinone reductase</fullName>
    </submittedName>
</protein>
<dbReference type="Gene3D" id="3.40.50.720">
    <property type="entry name" value="NAD(P)-binding Rossmann-like Domain"/>
    <property type="match status" value="1"/>
</dbReference>
<dbReference type="OrthoDB" id="3727682at2"/>
<accession>A0A1M6QEH1</accession>
<sequence length="311" mass="32473">MSDTNTMQVVEATRIGGPEVLRPARRPIPQPAPTEVLVRVRAAAINPVDWKTRSGSGMAGVLGPAPWVLGWDVAGEVVAVGFGVTRFAVGDRVLGMPHFPREAGGYGEYVAAPSLQFARIPDGVDDAAAAGLPLAGLTALQSFRAAGLEKGQRVLVHAAAGGVGHLAVQLAKARGAYVIGTASAAKHAFVEELGADEVIDYRERPFEEQVRDVDIVLDTIGGTNTRRSARVLRPGGVLVDIPGGDVPDDAAVRVIRPLVEPDGAGLDELVALMATGELRVHVAETAPLAEVARLHELGEQGRTTGKLVLTL</sequence>
<dbReference type="GO" id="GO:0016491">
    <property type="term" value="F:oxidoreductase activity"/>
    <property type="evidence" value="ECO:0007669"/>
    <property type="project" value="InterPro"/>
</dbReference>
<evidence type="ECO:0000313" key="2">
    <source>
        <dbReference type="EMBL" id="SHK18659.1"/>
    </source>
</evidence>
<dbReference type="SMART" id="SM00829">
    <property type="entry name" value="PKS_ER"/>
    <property type="match status" value="1"/>
</dbReference>
<dbReference type="Pfam" id="PF13602">
    <property type="entry name" value="ADH_zinc_N_2"/>
    <property type="match status" value="1"/>
</dbReference>
<dbReference type="PANTHER" id="PTHR44013:SF1">
    <property type="entry name" value="ZINC-TYPE ALCOHOL DEHYDROGENASE-LIKE PROTEIN C16A3.02C"/>
    <property type="match status" value="1"/>
</dbReference>
<dbReference type="AlphaFoldDB" id="A0A1M6QEH1"/>
<dbReference type="EMBL" id="FRAP01000003">
    <property type="protein sequence ID" value="SHK18659.1"/>
    <property type="molecule type" value="Genomic_DNA"/>
</dbReference>
<dbReference type="CDD" id="cd05289">
    <property type="entry name" value="MDR_like_2"/>
    <property type="match status" value="1"/>
</dbReference>